<proteinExistence type="predicted"/>
<comment type="caution">
    <text evidence="2">The sequence shown here is derived from an EMBL/GenBank/DDBJ whole genome shotgun (WGS) entry which is preliminary data.</text>
</comment>
<dbReference type="GO" id="GO:0003677">
    <property type="term" value="F:DNA binding"/>
    <property type="evidence" value="ECO:0007669"/>
    <property type="project" value="InterPro"/>
</dbReference>
<name>T0Y6V5_9ZZZZ</name>
<reference evidence="2" key="1">
    <citation type="submission" date="2013-08" db="EMBL/GenBank/DDBJ databases">
        <authorList>
            <person name="Mendez C."/>
            <person name="Richter M."/>
            <person name="Ferrer M."/>
            <person name="Sanchez J."/>
        </authorList>
    </citation>
    <scope>NUCLEOTIDE SEQUENCE</scope>
</reference>
<evidence type="ECO:0000259" key="1">
    <source>
        <dbReference type="Pfam" id="PF01609"/>
    </source>
</evidence>
<accession>T0Y6V5</accession>
<dbReference type="InterPro" id="IPR002559">
    <property type="entry name" value="Transposase_11"/>
</dbReference>
<dbReference type="GO" id="GO:0006313">
    <property type="term" value="P:DNA transposition"/>
    <property type="evidence" value="ECO:0007669"/>
    <property type="project" value="InterPro"/>
</dbReference>
<reference evidence="2" key="2">
    <citation type="journal article" date="2014" name="ISME J.">
        <title>Microbial stratification in low pH oxic and suboxic macroscopic growths along an acid mine drainage.</title>
        <authorList>
            <person name="Mendez-Garcia C."/>
            <person name="Mesa V."/>
            <person name="Sprenger R.R."/>
            <person name="Richter M."/>
            <person name="Diez M.S."/>
            <person name="Solano J."/>
            <person name="Bargiela R."/>
            <person name="Golyshina O.V."/>
            <person name="Manteca A."/>
            <person name="Ramos J.L."/>
            <person name="Gallego J.R."/>
            <person name="Llorente I."/>
            <person name="Martins Dos Santos V.A."/>
            <person name="Jensen O.N."/>
            <person name="Pelaez A.I."/>
            <person name="Sanchez J."/>
            <person name="Ferrer M."/>
        </authorList>
    </citation>
    <scope>NUCLEOTIDE SEQUENCE</scope>
</reference>
<dbReference type="PANTHER" id="PTHR33258:SF1">
    <property type="entry name" value="TRANSPOSASE INSL FOR INSERTION SEQUENCE ELEMENT IS186A-RELATED"/>
    <property type="match status" value="1"/>
</dbReference>
<dbReference type="Pfam" id="PF01609">
    <property type="entry name" value="DDE_Tnp_1"/>
    <property type="match status" value="1"/>
</dbReference>
<dbReference type="SUPFAM" id="SSF53098">
    <property type="entry name" value="Ribonuclease H-like"/>
    <property type="match status" value="1"/>
</dbReference>
<organism evidence="2">
    <name type="scientific">mine drainage metagenome</name>
    <dbReference type="NCBI Taxonomy" id="410659"/>
    <lineage>
        <taxon>unclassified sequences</taxon>
        <taxon>metagenomes</taxon>
        <taxon>ecological metagenomes</taxon>
    </lineage>
</organism>
<dbReference type="InterPro" id="IPR012337">
    <property type="entry name" value="RNaseH-like_sf"/>
</dbReference>
<sequence length="134" mass="15314">MVGVCRLVAVWHEGAKKCHVYLTNIGPERLSAEEVVQPYSVRWQVELTFKDLKSHYALDRFPTTNEHVVEALIWSVLLTLILSRRIYTLVGSRSPEELRARYTLLRWGELPVGCGPCPEPDAALPWVWASQLTK</sequence>
<protein>
    <submittedName>
        <fullName evidence="2">Transposase</fullName>
    </submittedName>
</protein>
<dbReference type="PANTHER" id="PTHR33258">
    <property type="entry name" value="TRANSPOSASE INSL FOR INSERTION SEQUENCE ELEMENT IS186A-RELATED"/>
    <property type="match status" value="1"/>
</dbReference>
<evidence type="ECO:0000313" key="2">
    <source>
        <dbReference type="EMBL" id="EQD30861.1"/>
    </source>
</evidence>
<gene>
    <name evidence="2" type="ORF">B1A_20194</name>
</gene>
<dbReference type="EMBL" id="AUZX01014898">
    <property type="protein sequence ID" value="EQD30861.1"/>
    <property type="molecule type" value="Genomic_DNA"/>
</dbReference>
<dbReference type="GO" id="GO:0004803">
    <property type="term" value="F:transposase activity"/>
    <property type="evidence" value="ECO:0007669"/>
    <property type="project" value="InterPro"/>
</dbReference>
<feature type="non-terminal residue" evidence="2">
    <location>
        <position position="134"/>
    </location>
</feature>
<dbReference type="AlphaFoldDB" id="T0Y6V5"/>
<feature type="domain" description="Transposase IS4-like" evidence="1">
    <location>
        <begin position="22"/>
        <end position="82"/>
    </location>
</feature>